<sequence>MLARRRPGFSQTTSFNGKKNDGPASLEMWRFKQLERESTMLRKLVPYLPVQHLEMLQDVIRGKNVGSLRKREPVDVVCGGCPSDVCLRSP</sequence>
<feature type="region of interest" description="Disordered" evidence="1">
    <location>
        <begin position="1"/>
        <end position="23"/>
    </location>
</feature>
<evidence type="ECO:0000313" key="2">
    <source>
        <dbReference type="EMBL" id="BAF87292.1"/>
    </source>
</evidence>
<keyword evidence="3" id="KW-1185">Reference proteome</keyword>
<dbReference type="STRING" id="438753.AZC_1294"/>
<reference evidence="2 3" key="3">
    <citation type="journal article" date="2008" name="BMC Genomics">
        <title>The genome of the versatile nitrogen fixer Azorhizobium caulinodans ORS571.</title>
        <authorList>
            <person name="Lee KB."/>
            <person name="Backer P.D."/>
            <person name="Aono T."/>
            <person name="Liu CT."/>
            <person name="Suzuki S."/>
            <person name="Suzuki T."/>
            <person name="Kaneko T."/>
            <person name="Yamada M."/>
            <person name="Tabata S."/>
            <person name="Kupfer D.M."/>
            <person name="Najar F.Z."/>
            <person name="Wiley G.B."/>
            <person name="Roe B."/>
            <person name="Binnewies T.T."/>
            <person name="Ussery D.W."/>
            <person name="D'Haeze W."/>
            <person name="Herder J.D."/>
            <person name="Gevers D."/>
            <person name="Vereecke D."/>
            <person name="Holsters M."/>
            <person name="Oyaizu H."/>
        </authorList>
    </citation>
    <scope>NUCLEOTIDE SEQUENCE [LARGE SCALE GENOMIC DNA]</scope>
    <source>
        <strain evidence="3">ATCC 43989 / DSM 5975 / JCM 20966 / LMG 6465 / NBRC 14845 / NCIMB 13405 / ORS 571</strain>
    </source>
</reference>
<dbReference type="RefSeq" id="WP_012169822.1">
    <property type="nucleotide sequence ID" value="NC_009937.1"/>
</dbReference>
<reference evidence="3" key="2">
    <citation type="submission" date="2007-04" db="EMBL/GenBank/DDBJ databases">
        <title>Complete genome sequence of the nitrogen-fixing bacterium Azorhizobium caulinodans ORS571.</title>
        <authorList>
            <person name="Lee K.B."/>
            <person name="Backer P.D."/>
            <person name="Aono T."/>
            <person name="Liu C.T."/>
            <person name="Suzuki S."/>
            <person name="Suzuki T."/>
            <person name="Kaneko T."/>
            <person name="Yamada M."/>
            <person name="Tabata S."/>
            <person name="Kupfer D.M."/>
            <person name="Najar F.Z."/>
            <person name="Wiley G.B."/>
            <person name="Roe B."/>
            <person name="Binnewies T."/>
            <person name="Ussery D."/>
            <person name="Vereecke D."/>
            <person name="Gevers D."/>
            <person name="Holsters M."/>
            <person name="Oyaizu H."/>
        </authorList>
    </citation>
    <scope>NUCLEOTIDE SEQUENCE [LARGE SCALE GENOMIC DNA]</scope>
    <source>
        <strain evidence="3">ATCC 43989 / DSM 5975 / JCM 20966 / LMG 6465 / NBRC 14845 / NCIMB 13405 / ORS 571</strain>
    </source>
</reference>
<reference evidence="2 3" key="5">
    <citation type="journal article" date="2010" name="Appl. Environ. Microbiol.">
        <title>phrR-like gene praR of Azorhizobium caulinodans ORS571 is essential for symbiosis with Sesbania rostrata and is involved in expression of reb genes.</title>
        <authorList>
            <person name="Akiba N."/>
            <person name="Aono T."/>
            <person name="Toyazaki H."/>
            <person name="Sato S."/>
            <person name="Oyaizu H."/>
        </authorList>
    </citation>
    <scope>NUCLEOTIDE SEQUENCE [LARGE SCALE GENOMIC DNA]</scope>
    <source>
        <strain evidence="3">ATCC 43989 / DSM 5975 / JCM 20966 / LMG 6465 / NBRC 14845 / NCIMB 13405 / ORS 571</strain>
    </source>
</reference>
<reference evidence="2 3" key="1">
    <citation type="journal article" date="2007" name="Appl. Environ. Microbiol.">
        <title>Rhizobial factors required for stem nodule maturation and maintenance in Sesbania rostrata-Azorhizobium caulinodans ORS571 symbiosis.</title>
        <authorList>
            <person name="Suzuki S."/>
            <person name="Aono T."/>
            <person name="Lee KB."/>
            <person name="Suzuki T."/>
            <person name="Liu CT."/>
            <person name="Miwa H."/>
            <person name="Wakao S."/>
            <person name="Iki T."/>
            <person name="Oyaizu H."/>
        </authorList>
    </citation>
    <scope>NUCLEOTIDE SEQUENCE [LARGE SCALE GENOMIC DNA]</scope>
    <source>
        <strain evidence="3">ATCC 43989 / DSM 5975 / JCM 20966 / LMG 6465 / NBRC 14845 / NCIMB 13405 / ORS 571</strain>
    </source>
</reference>
<accession>A8I0T4</accession>
<evidence type="ECO:0000313" key="3">
    <source>
        <dbReference type="Proteomes" id="UP000000270"/>
    </source>
</evidence>
<dbReference type="KEGG" id="azc:AZC_1294"/>
<dbReference type="EMBL" id="AP009384">
    <property type="protein sequence ID" value="BAF87292.1"/>
    <property type="molecule type" value="Genomic_DNA"/>
</dbReference>
<reference evidence="2 3" key="6">
    <citation type="journal article" date="2011" name="Appl. Environ. Microbiol.">
        <title>Involvement of the azorhizobial chromosome partition gene (parA) in the onset of bacteroid differentiation during Sesbania rostrata stem nodule development.</title>
        <authorList>
            <person name="Liu CT."/>
            <person name="Lee KB."/>
            <person name="Wang YS."/>
            <person name="Peng MH."/>
            <person name="Lee KT."/>
            <person name="Suzuki S."/>
            <person name="Suzuki T."/>
            <person name="Oyaizu H."/>
        </authorList>
    </citation>
    <scope>NUCLEOTIDE SEQUENCE [LARGE SCALE GENOMIC DNA]</scope>
    <source>
        <strain evidence="3">ATCC 43989 / DSM 5975 / JCM 20966 / LMG 6465 / NBRC 14845 / NCIMB 13405 / ORS 571</strain>
    </source>
</reference>
<name>A8I0T4_AZOC5</name>
<dbReference type="Proteomes" id="UP000000270">
    <property type="component" value="Chromosome"/>
</dbReference>
<reference evidence="2 3" key="4">
    <citation type="journal article" date="2009" name="Appl. Environ. Microbiol.">
        <title>Comparative genome-wide transcriptional profiling of Azorhizobium caulinodans ORS571 grown under free-living and symbiotic conditions.</title>
        <authorList>
            <person name="Tsukada S."/>
            <person name="Aono T."/>
            <person name="Akiba N."/>
            <person name="Lee KB."/>
            <person name="Liu CT."/>
            <person name="Toyazaki H."/>
            <person name="Oyaizu H."/>
        </authorList>
    </citation>
    <scope>NUCLEOTIDE SEQUENCE [LARGE SCALE GENOMIC DNA]</scope>
    <source>
        <strain evidence="3">ATCC 43989 / DSM 5975 / JCM 20966 / LMG 6465 / NBRC 14845 / NCIMB 13405 / ORS 571</strain>
    </source>
</reference>
<gene>
    <name evidence="2" type="ordered locus">AZC_1294</name>
</gene>
<proteinExistence type="predicted"/>
<protein>
    <submittedName>
        <fullName evidence="2">Transposase</fullName>
    </submittedName>
</protein>
<dbReference type="HOGENOM" id="CLU_2434550_0_0_5"/>
<organism evidence="2 3">
    <name type="scientific">Azorhizobium caulinodans (strain ATCC 43989 / DSM 5975 / JCM 20966 / LMG 6465 / NBRC 14845 / NCIMB 13405 / ORS 571)</name>
    <dbReference type="NCBI Taxonomy" id="438753"/>
    <lineage>
        <taxon>Bacteria</taxon>
        <taxon>Pseudomonadati</taxon>
        <taxon>Pseudomonadota</taxon>
        <taxon>Alphaproteobacteria</taxon>
        <taxon>Hyphomicrobiales</taxon>
        <taxon>Xanthobacteraceae</taxon>
        <taxon>Azorhizobium</taxon>
    </lineage>
</organism>
<evidence type="ECO:0000256" key="1">
    <source>
        <dbReference type="SAM" id="MobiDB-lite"/>
    </source>
</evidence>
<dbReference type="AlphaFoldDB" id="A8I0T4"/>